<keyword evidence="3" id="KW-1185">Reference proteome</keyword>
<name>A0A3M2QZS1_9HYPO</name>
<organism evidence="2 3">
    <name type="scientific">Fusarium kuroshium</name>
    <dbReference type="NCBI Taxonomy" id="2010991"/>
    <lineage>
        <taxon>Eukaryota</taxon>
        <taxon>Fungi</taxon>
        <taxon>Dikarya</taxon>
        <taxon>Ascomycota</taxon>
        <taxon>Pezizomycotina</taxon>
        <taxon>Sordariomycetes</taxon>
        <taxon>Hypocreomycetidae</taxon>
        <taxon>Hypocreales</taxon>
        <taxon>Nectriaceae</taxon>
        <taxon>Fusarium</taxon>
        <taxon>Fusarium solani species complex</taxon>
    </lineage>
</organism>
<evidence type="ECO:0000256" key="1">
    <source>
        <dbReference type="SAM" id="MobiDB-lite"/>
    </source>
</evidence>
<dbReference type="Proteomes" id="UP000277212">
    <property type="component" value="Unassembled WGS sequence"/>
</dbReference>
<accession>A0A3M2QZS1</accession>
<sequence>MAEVFETASAAIGLLDQVIRLINRVRQATAQAKDLPEVLDTYDAEVKQIKAWVSLVADDAALEIPAIGPGLAKMRKLADRLNAHLAEMNTKRSPTKQLVHQFKSGAKERDLIDRIVNDMRSVKIDLIVRIQFALIGITNSIQSEMQVQVKDLQSMNRKLPDPPANSQYPKLIGLLEKNEPNPDGTVTVKKEDLDELLKQGGVELQPNPDLGEGRRVRKSIKNNVINETGFVVAGPQCPREVDPWRDDDVAIEYNNISGYALLHAQPNIDALSKMADARIKETEAKFGGHRRSAQPKDKNDEMDTS</sequence>
<comment type="caution">
    <text evidence="2">The sequence shown here is derived from an EMBL/GenBank/DDBJ whole genome shotgun (WGS) entry which is preliminary data.</text>
</comment>
<feature type="region of interest" description="Disordered" evidence="1">
    <location>
        <begin position="282"/>
        <end position="305"/>
    </location>
</feature>
<evidence type="ECO:0000313" key="2">
    <source>
        <dbReference type="EMBL" id="RMI98416.1"/>
    </source>
</evidence>
<dbReference type="AlphaFoldDB" id="A0A3M2QZS1"/>
<gene>
    <name evidence="2" type="ORF">CDV36_016141</name>
</gene>
<evidence type="ECO:0008006" key="4">
    <source>
        <dbReference type="Google" id="ProtNLM"/>
    </source>
</evidence>
<dbReference type="OrthoDB" id="3559235at2759"/>
<evidence type="ECO:0000313" key="3">
    <source>
        <dbReference type="Proteomes" id="UP000277212"/>
    </source>
</evidence>
<proteinExistence type="predicted"/>
<protein>
    <recommendedName>
        <fullName evidence="4">NACHT-NTPase and P-loop NTPases N-terminal domain-containing protein</fullName>
    </recommendedName>
</protein>
<dbReference type="EMBL" id="NKUJ01000790">
    <property type="protein sequence ID" value="RMI98416.1"/>
    <property type="molecule type" value="Genomic_DNA"/>
</dbReference>
<reference evidence="2 3" key="1">
    <citation type="submission" date="2017-06" db="EMBL/GenBank/DDBJ databases">
        <title>Comparative genomic analysis of Ambrosia Fusariam Clade fungi.</title>
        <authorList>
            <person name="Stajich J.E."/>
            <person name="Carrillo J."/>
            <person name="Kijimoto T."/>
            <person name="Eskalen A."/>
            <person name="O'Donnell K."/>
            <person name="Kasson M."/>
        </authorList>
    </citation>
    <scope>NUCLEOTIDE SEQUENCE [LARGE SCALE GENOMIC DNA]</scope>
    <source>
        <strain evidence="2">UCR3666</strain>
    </source>
</reference>
<feature type="compositionally biased region" description="Basic and acidic residues" evidence="1">
    <location>
        <begin position="294"/>
        <end position="305"/>
    </location>
</feature>